<proteinExistence type="predicted"/>
<sequence length="79" mass="8407">MFTRLSTVFVVLLGLTALVSAGVPVPDRCNNMAMVANYVALAHEESPEPDPGKPVVVGREESPEPDPCTTKAAADLYSY</sequence>
<feature type="region of interest" description="Disordered" evidence="1">
    <location>
        <begin position="44"/>
        <end position="79"/>
    </location>
</feature>
<dbReference type="GeneID" id="64634235"/>
<organism evidence="3 4">
    <name type="scientific">Suillus subaureus</name>
    <dbReference type="NCBI Taxonomy" id="48587"/>
    <lineage>
        <taxon>Eukaryota</taxon>
        <taxon>Fungi</taxon>
        <taxon>Dikarya</taxon>
        <taxon>Basidiomycota</taxon>
        <taxon>Agaricomycotina</taxon>
        <taxon>Agaricomycetes</taxon>
        <taxon>Agaricomycetidae</taxon>
        <taxon>Boletales</taxon>
        <taxon>Suillineae</taxon>
        <taxon>Suillaceae</taxon>
        <taxon>Suillus</taxon>
    </lineage>
</organism>
<evidence type="ECO:0000313" key="3">
    <source>
        <dbReference type="EMBL" id="KAG1816123.1"/>
    </source>
</evidence>
<keyword evidence="4" id="KW-1185">Reference proteome</keyword>
<feature type="signal peptide" evidence="2">
    <location>
        <begin position="1"/>
        <end position="21"/>
    </location>
</feature>
<dbReference type="AlphaFoldDB" id="A0A9P7EAW8"/>
<protein>
    <submittedName>
        <fullName evidence="3">Uncharacterized protein</fullName>
    </submittedName>
</protein>
<dbReference type="Proteomes" id="UP000807769">
    <property type="component" value="Unassembled WGS sequence"/>
</dbReference>
<accession>A0A9P7EAW8</accession>
<comment type="caution">
    <text evidence="3">The sequence shown here is derived from an EMBL/GenBank/DDBJ whole genome shotgun (WGS) entry which is preliminary data.</text>
</comment>
<reference evidence="3" key="1">
    <citation type="journal article" date="2020" name="New Phytol.">
        <title>Comparative genomics reveals dynamic genome evolution in host specialist ectomycorrhizal fungi.</title>
        <authorList>
            <person name="Lofgren L.A."/>
            <person name="Nguyen N.H."/>
            <person name="Vilgalys R."/>
            <person name="Ruytinx J."/>
            <person name="Liao H.L."/>
            <person name="Branco S."/>
            <person name="Kuo A."/>
            <person name="LaButti K."/>
            <person name="Lipzen A."/>
            <person name="Andreopoulos W."/>
            <person name="Pangilinan J."/>
            <person name="Riley R."/>
            <person name="Hundley H."/>
            <person name="Na H."/>
            <person name="Barry K."/>
            <person name="Grigoriev I.V."/>
            <person name="Stajich J.E."/>
            <person name="Kennedy P.G."/>
        </authorList>
    </citation>
    <scope>NUCLEOTIDE SEQUENCE</scope>
    <source>
        <strain evidence="3">MN1</strain>
    </source>
</reference>
<name>A0A9P7EAW8_9AGAM</name>
<dbReference type="RefSeq" id="XP_041192929.1">
    <property type="nucleotide sequence ID" value="XM_041340219.1"/>
</dbReference>
<evidence type="ECO:0000256" key="1">
    <source>
        <dbReference type="SAM" id="MobiDB-lite"/>
    </source>
</evidence>
<dbReference type="EMBL" id="JABBWG010000017">
    <property type="protein sequence ID" value="KAG1816123.1"/>
    <property type="molecule type" value="Genomic_DNA"/>
</dbReference>
<evidence type="ECO:0000313" key="4">
    <source>
        <dbReference type="Proteomes" id="UP000807769"/>
    </source>
</evidence>
<evidence type="ECO:0000256" key="2">
    <source>
        <dbReference type="SAM" id="SignalP"/>
    </source>
</evidence>
<feature type="chain" id="PRO_5040195750" evidence="2">
    <location>
        <begin position="22"/>
        <end position="79"/>
    </location>
</feature>
<dbReference type="OrthoDB" id="2634009at2759"/>
<gene>
    <name evidence="3" type="ORF">BJ212DRAFT_1481200</name>
</gene>
<keyword evidence="2" id="KW-0732">Signal</keyword>